<sequence>MINKYFPPTFKRMIKMFKKIILASLLSFGAFSTTVANADTNAKKGDICEWSRMHYSIPKFRCHSLFDREIISLNDIYEKGYRVVAISQTDRFTTIVIESQD</sequence>
<evidence type="ECO:0000313" key="3">
    <source>
        <dbReference type="Proteomes" id="UP000076765"/>
    </source>
</evidence>
<feature type="chain" id="PRO_5046058995" evidence="1">
    <location>
        <begin position="39"/>
        <end position="101"/>
    </location>
</feature>
<feature type="signal peptide" evidence="1">
    <location>
        <begin position="1"/>
        <end position="38"/>
    </location>
</feature>
<dbReference type="Proteomes" id="UP000076765">
    <property type="component" value="Plasmid pMOV1"/>
</dbReference>
<evidence type="ECO:0000256" key="1">
    <source>
        <dbReference type="SAM" id="SignalP"/>
    </source>
</evidence>
<keyword evidence="1" id="KW-0732">Signal</keyword>
<reference evidence="2 3" key="1">
    <citation type="submission" date="2015-04" db="EMBL/GenBank/DDBJ databases">
        <authorList>
            <person name="Calcutt M.J."/>
            <person name="Foecking M.F."/>
        </authorList>
    </citation>
    <scope>NUCLEOTIDE SEQUENCE [LARGE SCALE GENOMIC DNA]</scope>
    <source>
        <strain evidence="2 3">199/55</strain>
        <plasmid evidence="3">pmov1</plasmid>
    </source>
</reference>
<dbReference type="EMBL" id="CP011159">
    <property type="protein sequence ID" value="ANB92569.1"/>
    <property type="molecule type" value="Genomic_DNA"/>
</dbReference>
<protein>
    <submittedName>
        <fullName evidence="2">Uncharacterized protein</fullName>
    </submittedName>
</protein>
<proteinExistence type="predicted"/>
<geneLocation type="plasmid" evidence="3">
    <name>pmov1</name>
</geneLocation>
<gene>
    <name evidence="2" type="ORF">MOVS_10765</name>
</gene>
<name>A0ABM6BFL1_9GAMM</name>
<organism evidence="2 3">
    <name type="scientific">Moraxella ovis</name>
    <dbReference type="NCBI Taxonomy" id="29433"/>
    <lineage>
        <taxon>Bacteria</taxon>
        <taxon>Pseudomonadati</taxon>
        <taxon>Pseudomonadota</taxon>
        <taxon>Gammaproteobacteria</taxon>
        <taxon>Moraxellales</taxon>
        <taxon>Moraxellaceae</taxon>
        <taxon>Moraxella</taxon>
    </lineage>
</organism>
<keyword evidence="2" id="KW-0614">Plasmid</keyword>
<evidence type="ECO:0000313" key="2">
    <source>
        <dbReference type="EMBL" id="ANB92569.1"/>
    </source>
</evidence>
<keyword evidence="3" id="KW-1185">Reference proteome</keyword>
<accession>A0ABM6BFL1</accession>